<dbReference type="InterPro" id="IPR003594">
    <property type="entry name" value="HATPase_dom"/>
</dbReference>
<dbReference type="GO" id="GO:0016301">
    <property type="term" value="F:kinase activity"/>
    <property type="evidence" value="ECO:0007669"/>
    <property type="project" value="UniProtKB-KW"/>
</dbReference>
<feature type="coiled-coil region" evidence="4">
    <location>
        <begin position="188"/>
        <end position="223"/>
    </location>
</feature>
<dbReference type="InterPro" id="IPR036890">
    <property type="entry name" value="HATPase_C_sf"/>
</dbReference>
<feature type="transmembrane region" description="Helical" evidence="6">
    <location>
        <begin position="40"/>
        <end position="61"/>
    </location>
</feature>
<dbReference type="InterPro" id="IPR011712">
    <property type="entry name" value="Sig_transdc_His_kin_sub3_dim/P"/>
</dbReference>
<dbReference type="Gene3D" id="1.20.5.1930">
    <property type="match status" value="1"/>
</dbReference>
<dbReference type="PANTHER" id="PTHR24421:SF62">
    <property type="entry name" value="SENSORY TRANSDUCTION HISTIDINE KINASE"/>
    <property type="match status" value="1"/>
</dbReference>
<organism evidence="8 9">
    <name type="scientific">Williamsia phyllosphaerae</name>
    <dbReference type="NCBI Taxonomy" id="885042"/>
    <lineage>
        <taxon>Bacteria</taxon>
        <taxon>Bacillati</taxon>
        <taxon>Actinomycetota</taxon>
        <taxon>Actinomycetes</taxon>
        <taxon>Mycobacteriales</taxon>
        <taxon>Nocardiaceae</taxon>
        <taxon>Williamsia</taxon>
    </lineage>
</organism>
<evidence type="ECO:0000256" key="2">
    <source>
        <dbReference type="ARBA" id="ARBA00022777"/>
    </source>
</evidence>
<feature type="transmembrane region" description="Helical" evidence="6">
    <location>
        <begin position="67"/>
        <end position="87"/>
    </location>
</feature>
<dbReference type="Proteomes" id="UP000632454">
    <property type="component" value="Unassembled WGS sequence"/>
</dbReference>
<dbReference type="PROSITE" id="PS50109">
    <property type="entry name" value="HIS_KIN"/>
    <property type="match status" value="1"/>
</dbReference>
<evidence type="ECO:0000313" key="8">
    <source>
        <dbReference type="EMBL" id="GGF18691.1"/>
    </source>
</evidence>
<evidence type="ECO:0000256" key="4">
    <source>
        <dbReference type="SAM" id="Coils"/>
    </source>
</evidence>
<evidence type="ECO:0000313" key="9">
    <source>
        <dbReference type="Proteomes" id="UP000632454"/>
    </source>
</evidence>
<keyword evidence="6" id="KW-0472">Membrane</keyword>
<gene>
    <name evidence="8" type="ORF">GCM10007298_13360</name>
</gene>
<dbReference type="EMBL" id="BMCS01000001">
    <property type="protein sequence ID" value="GGF18691.1"/>
    <property type="molecule type" value="Genomic_DNA"/>
</dbReference>
<dbReference type="InterPro" id="IPR005467">
    <property type="entry name" value="His_kinase_dom"/>
</dbReference>
<keyword evidence="3" id="KW-0902">Two-component regulatory system</keyword>
<dbReference type="PIRSF" id="PIRSF037434">
    <property type="entry name" value="STHK_ChrS"/>
    <property type="match status" value="1"/>
</dbReference>
<dbReference type="CDD" id="cd16917">
    <property type="entry name" value="HATPase_UhpB-NarQ-NarX-like"/>
    <property type="match status" value="1"/>
</dbReference>
<dbReference type="InterPro" id="IPR050482">
    <property type="entry name" value="Sensor_HK_TwoCompSys"/>
</dbReference>
<feature type="domain" description="Histidine kinase" evidence="7">
    <location>
        <begin position="327"/>
        <end position="416"/>
    </location>
</feature>
<feature type="transmembrane region" description="Helical" evidence="6">
    <location>
        <begin position="163"/>
        <end position="184"/>
    </location>
</feature>
<evidence type="ECO:0000256" key="1">
    <source>
        <dbReference type="ARBA" id="ARBA00022679"/>
    </source>
</evidence>
<keyword evidence="4" id="KW-0175">Coiled coil</keyword>
<accession>A0ABQ1UGP7</accession>
<keyword evidence="1" id="KW-0808">Transferase</keyword>
<dbReference type="InterPro" id="IPR017205">
    <property type="entry name" value="Sig_transdc_His_kinase_ChrS"/>
</dbReference>
<keyword evidence="9" id="KW-1185">Reference proteome</keyword>
<dbReference type="Gene3D" id="3.30.565.10">
    <property type="entry name" value="Histidine kinase-like ATPase, C-terminal domain"/>
    <property type="match status" value="1"/>
</dbReference>
<evidence type="ECO:0000256" key="6">
    <source>
        <dbReference type="SAM" id="Phobius"/>
    </source>
</evidence>
<dbReference type="Pfam" id="PF02518">
    <property type="entry name" value="HATPase_c"/>
    <property type="match status" value="1"/>
</dbReference>
<feature type="transmembrane region" description="Helical" evidence="6">
    <location>
        <begin position="130"/>
        <end position="151"/>
    </location>
</feature>
<proteinExistence type="predicted"/>
<comment type="caution">
    <text evidence="8">The sequence shown here is derived from an EMBL/GenBank/DDBJ whole genome shotgun (WGS) entry which is preliminary data.</text>
</comment>
<keyword evidence="6" id="KW-0812">Transmembrane</keyword>
<protein>
    <submittedName>
        <fullName evidence="8">Histidine kinase</fullName>
    </submittedName>
</protein>
<dbReference type="SUPFAM" id="SSF55874">
    <property type="entry name" value="ATPase domain of HSP90 chaperone/DNA topoisomerase II/histidine kinase"/>
    <property type="match status" value="1"/>
</dbReference>
<reference evidence="9" key="1">
    <citation type="journal article" date="2019" name="Int. J. Syst. Evol. Microbiol.">
        <title>The Global Catalogue of Microorganisms (GCM) 10K type strain sequencing project: providing services to taxonomists for standard genome sequencing and annotation.</title>
        <authorList>
            <consortium name="The Broad Institute Genomics Platform"/>
            <consortium name="The Broad Institute Genome Sequencing Center for Infectious Disease"/>
            <person name="Wu L."/>
            <person name="Ma J."/>
        </authorList>
    </citation>
    <scope>NUCLEOTIDE SEQUENCE [LARGE SCALE GENOMIC DNA]</scope>
    <source>
        <strain evidence="9">CCM 7855</strain>
    </source>
</reference>
<evidence type="ECO:0000256" key="3">
    <source>
        <dbReference type="ARBA" id="ARBA00023012"/>
    </source>
</evidence>
<feature type="transmembrane region" description="Helical" evidence="6">
    <location>
        <begin position="99"/>
        <end position="124"/>
    </location>
</feature>
<evidence type="ECO:0000259" key="7">
    <source>
        <dbReference type="PROSITE" id="PS50109"/>
    </source>
</evidence>
<name>A0ABQ1UGP7_9NOCA</name>
<feature type="region of interest" description="Disordered" evidence="5">
    <location>
        <begin position="1"/>
        <end position="27"/>
    </location>
</feature>
<sequence>MTRRRSPDDTDDPWEDQRMREHDAHPPQPLNWDRFDIAPGLLVVVPGGLILASLLISVLTGSTSGNWSPGLLIAVSAGAFALQCTWIRRPTLSMPARCLIFVAQFAVTAALIWASPFFGIYAFMGYMTALMMFSGIALWTAMSANAVLAAVSQIGGFTQIPHAWPALIVLVGINTGLVVLFSWVGARRDREVAEREAAVAALEEAQQRNVVLHEQLLERAREQGVLEERARLSREIHDTVAQDLVAIVSQLEAIDGDADWAGRVETAKTLARSGLGEARRAVYALRSPMLDSQPLPLALTELVNAWATVHHLRARIDIDGDPIPTDDDQNLLRICQEALSNVSRHADATSVGVCLSYVEEGVLLDIKDDGRGFDPVGLHEGNGLRGMRERVSASGGTVDISAGPGAGCLVSAVVPA</sequence>
<dbReference type="PANTHER" id="PTHR24421">
    <property type="entry name" value="NITRATE/NITRITE SENSOR PROTEIN NARX-RELATED"/>
    <property type="match status" value="1"/>
</dbReference>
<evidence type="ECO:0000256" key="5">
    <source>
        <dbReference type="SAM" id="MobiDB-lite"/>
    </source>
</evidence>
<feature type="compositionally biased region" description="Basic and acidic residues" evidence="5">
    <location>
        <begin position="15"/>
        <end position="25"/>
    </location>
</feature>
<keyword evidence="2 8" id="KW-0418">Kinase</keyword>
<keyword evidence="6" id="KW-1133">Transmembrane helix</keyword>
<dbReference type="Pfam" id="PF07730">
    <property type="entry name" value="HisKA_3"/>
    <property type="match status" value="1"/>
</dbReference>